<organism evidence="10 11">
    <name type="scientific">Spiroplasma ixodetis</name>
    <dbReference type="NCBI Taxonomy" id="2141"/>
    <lineage>
        <taxon>Bacteria</taxon>
        <taxon>Bacillati</taxon>
        <taxon>Mycoplasmatota</taxon>
        <taxon>Mollicutes</taxon>
        <taxon>Entomoplasmatales</taxon>
        <taxon>Spiroplasmataceae</taxon>
        <taxon>Spiroplasma</taxon>
    </lineage>
</organism>
<keyword evidence="11" id="KW-1185">Reference proteome</keyword>
<feature type="binding site" evidence="8">
    <location>
        <begin position="9"/>
        <end position="11"/>
    </location>
    <ligand>
        <name>ATP</name>
        <dbReference type="ChEBI" id="CHEBI:30616"/>
    </ligand>
</feature>
<feature type="binding site" evidence="8">
    <location>
        <begin position="200"/>
        <end position="204"/>
    </location>
    <ligand>
        <name>ATP</name>
        <dbReference type="ChEBI" id="CHEBI:30616"/>
    </ligand>
</feature>
<name>A0ABM8BTT4_9MOLU</name>
<dbReference type="SUPFAM" id="SSF52374">
    <property type="entry name" value="Nucleotidylyl transferase"/>
    <property type="match status" value="1"/>
</dbReference>
<dbReference type="GO" id="GO:0016874">
    <property type="term" value="F:ligase activity"/>
    <property type="evidence" value="ECO:0007669"/>
    <property type="project" value="UniProtKB-KW"/>
</dbReference>
<gene>
    <name evidence="8 10" type="primary">trpS</name>
    <name evidence="10" type="ORF">SHM_07000</name>
</gene>
<proteinExistence type="inferred from homology"/>
<dbReference type="Pfam" id="PF00579">
    <property type="entry name" value="tRNA-synt_1b"/>
    <property type="match status" value="1"/>
</dbReference>
<feature type="short sequence motif" description="'HIGH' region" evidence="8">
    <location>
        <begin position="10"/>
        <end position="18"/>
    </location>
</feature>
<keyword evidence="6 8" id="KW-0030">Aminoacyl-tRNA synthetase</keyword>
<comment type="subcellular location">
    <subcellularLocation>
        <location evidence="8">Cytoplasm</location>
    </subcellularLocation>
</comment>
<dbReference type="NCBIfam" id="TIGR00233">
    <property type="entry name" value="trpS"/>
    <property type="match status" value="1"/>
</dbReference>
<evidence type="ECO:0000256" key="9">
    <source>
        <dbReference type="RuleBase" id="RU363036"/>
    </source>
</evidence>
<feature type="binding site" evidence="8">
    <location>
        <position position="191"/>
    </location>
    <ligand>
        <name>ATP</name>
        <dbReference type="ChEBI" id="CHEBI:30616"/>
    </ligand>
</feature>
<evidence type="ECO:0000256" key="3">
    <source>
        <dbReference type="ARBA" id="ARBA00022741"/>
    </source>
</evidence>
<dbReference type="InterPro" id="IPR014729">
    <property type="entry name" value="Rossmann-like_a/b/a_fold"/>
</dbReference>
<comment type="subunit">
    <text evidence="8">Homodimer.</text>
</comment>
<keyword evidence="3 8" id="KW-0547">Nucleotide-binding</keyword>
<dbReference type="PANTHER" id="PTHR43766:SF1">
    <property type="entry name" value="TRYPTOPHAN--TRNA LIGASE, MITOCHONDRIAL"/>
    <property type="match status" value="1"/>
</dbReference>
<dbReference type="RefSeq" id="WP_281749197.1">
    <property type="nucleotide sequence ID" value="NZ_AP026933.1"/>
</dbReference>
<feature type="binding site" evidence="8">
    <location>
        <begin position="17"/>
        <end position="18"/>
    </location>
    <ligand>
        <name>ATP</name>
        <dbReference type="ChEBI" id="CHEBI:30616"/>
    </ligand>
</feature>
<dbReference type="InterPro" id="IPR002305">
    <property type="entry name" value="aa-tRNA-synth_Ic"/>
</dbReference>
<evidence type="ECO:0000256" key="4">
    <source>
        <dbReference type="ARBA" id="ARBA00022840"/>
    </source>
</evidence>
<dbReference type="HAMAP" id="MF_00140_B">
    <property type="entry name" value="Trp_tRNA_synth_B"/>
    <property type="match status" value="1"/>
</dbReference>
<dbReference type="EC" id="6.1.1.2" evidence="8"/>
<evidence type="ECO:0000256" key="1">
    <source>
        <dbReference type="ARBA" id="ARBA00005594"/>
    </source>
</evidence>
<dbReference type="InterPro" id="IPR050203">
    <property type="entry name" value="Trp-tRNA_synthetase"/>
</dbReference>
<comment type="catalytic activity">
    <reaction evidence="7 8">
        <text>tRNA(Trp) + L-tryptophan + ATP = L-tryptophyl-tRNA(Trp) + AMP + diphosphate + H(+)</text>
        <dbReference type="Rhea" id="RHEA:24080"/>
        <dbReference type="Rhea" id="RHEA-COMP:9671"/>
        <dbReference type="Rhea" id="RHEA-COMP:9705"/>
        <dbReference type="ChEBI" id="CHEBI:15378"/>
        <dbReference type="ChEBI" id="CHEBI:30616"/>
        <dbReference type="ChEBI" id="CHEBI:33019"/>
        <dbReference type="ChEBI" id="CHEBI:57912"/>
        <dbReference type="ChEBI" id="CHEBI:78442"/>
        <dbReference type="ChEBI" id="CHEBI:78535"/>
        <dbReference type="ChEBI" id="CHEBI:456215"/>
        <dbReference type="EC" id="6.1.1.2"/>
    </reaction>
</comment>
<feature type="binding site" evidence="8">
    <location>
        <begin position="151"/>
        <end position="153"/>
    </location>
    <ligand>
        <name>ATP</name>
        <dbReference type="ChEBI" id="CHEBI:30616"/>
    </ligand>
</feature>
<evidence type="ECO:0000256" key="7">
    <source>
        <dbReference type="ARBA" id="ARBA00049929"/>
    </source>
</evidence>
<reference evidence="10 11" key="1">
    <citation type="journal article" date="2022" name="Front. Microbiol.">
        <title>Male-killing mechanisms vary between Spiroplasma species.</title>
        <authorList>
            <person name="Arai H."/>
            <person name="Inoue M."/>
            <person name="Kageyama D."/>
        </authorList>
    </citation>
    <scope>NUCLEOTIDE SEQUENCE [LARGE SCALE GENOMIC DNA]</scope>
    <source>
        <strain evidence="11">sHm</strain>
    </source>
</reference>
<keyword evidence="2 8" id="KW-0436">Ligase</keyword>
<evidence type="ECO:0000256" key="6">
    <source>
        <dbReference type="ARBA" id="ARBA00023146"/>
    </source>
</evidence>
<keyword evidence="5 8" id="KW-0648">Protein biosynthesis</keyword>
<dbReference type="PRINTS" id="PR01039">
    <property type="entry name" value="TRNASYNTHTRP"/>
</dbReference>
<protein>
    <recommendedName>
        <fullName evidence="8">Tryptophan--tRNA ligase</fullName>
        <ecNumber evidence="8">6.1.1.2</ecNumber>
    </recommendedName>
    <alternativeName>
        <fullName evidence="8">Tryptophanyl-tRNA synthetase</fullName>
        <shortName evidence="8">TrpRS</shortName>
    </alternativeName>
</protein>
<evidence type="ECO:0000313" key="10">
    <source>
        <dbReference type="EMBL" id="BDT03054.1"/>
    </source>
</evidence>
<keyword evidence="8" id="KW-0963">Cytoplasm</keyword>
<dbReference type="EMBL" id="AP026933">
    <property type="protein sequence ID" value="BDT03054.1"/>
    <property type="molecule type" value="Genomic_DNA"/>
</dbReference>
<accession>A0ABM8BTT4</accession>
<dbReference type="InterPro" id="IPR002306">
    <property type="entry name" value="Trp-tRNA-ligase"/>
</dbReference>
<dbReference type="Gene3D" id="3.40.50.620">
    <property type="entry name" value="HUPs"/>
    <property type="match status" value="1"/>
</dbReference>
<dbReference type="CDD" id="cd00806">
    <property type="entry name" value="TrpRS_core"/>
    <property type="match status" value="1"/>
</dbReference>
<comment type="function">
    <text evidence="8">Catalyzes the attachment of tryptophan to tRNA(Trp).</text>
</comment>
<feature type="binding site" evidence="8">
    <location>
        <position position="139"/>
    </location>
    <ligand>
        <name>L-tryptophan</name>
        <dbReference type="ChEBI" id="CHEBI:57912"/>
    </ligand>
</feature>
<evidence type="ECO:0000256" key="5">
    <source>
        <dbReference type="ARBA" id="ARBA00022917"/>
    </source>
</evidence>
<dbReference type="InterPro" id="IPR024109">
    <property type="entry name" value="Trp-tRNA-ligase_bac-type"/>
</dbReference>
<evidence type="ECO:0000313" key="11">
    <source>
        <dbReference type="Proteomes" id="UP001163387"/>
    </source>
</evidence>
<dbReference type="Gene3D" id="1.10.240.10">
    <property type="entry name" value="Tyrosyl-Transfer RNA Synthetase"/>
    <property type="match status" value="1"/>
</dbReference>
<dbReference type="Proteomes" id="UP001163387">
    <property type="component" value="Chromosome"/>
</dbReference>
<sequence>MARIISGITSTGKLTLGNYLGAINNFLKLQEEHELLIFVANLHGLTLPIKAQELRDNIKDIAAWYFAAGIIPNKSHIFIQSDVLAHSQLGYILLCNSYVGELERMTQFKDKSQKMTNQQNKTISIPTGILTYPALMAADILLYDADFVPVGVDQTQHLELTKTLATRMNNNYKTDLFKIPKIIIDKQAQKIMSLQEPEKKMSKSDTNLKNTIFLSDSKQEVANKIKKAVTDSENIIKFDPEHKPGVSNLLTIYASITKKDIKTCEQYFSNHNYGFLKEEVIKVINDLLEPMQKKHQEFINEKSSQLAKYLEEGVNFANNIATKKLNFVQDTIGINFIEKER</sequence>
<comment type="similarity">
    <text evidence="1 8 9">Belongs to the class-I aminoacyl-tRNA synthetase family.</text>
</comment>
<feature type="short sequence motif" description="'KMSKS' region" evidence="8">
    <location>
        <begin position="200"/>
        <end position="204"/>
    </location>
</feature>
<evidence type="ECO:0000256" key="8">
    <source>
        <dbReference type="HAMAP-Rule" id="MF_00140"/>
    </source>
</evidence>
<dbReference type="PANTHER" id="PTHR43766">
    <property type="entry name" value="TRYPTOPHAN--TRNA LIGASE, MITOCHONDRIAL"/>
    <property type="match status" value="1"/>
</dbReference>
<evidence type="ECO:0000256" key="2">
    <source>
        <dbReference type="ARBA" id="ARBA00022598"/>
    </source>
</evidence>
<keyword evidence="4 8" id="KW-0067">ATP-binding</keyword>